<evidence type="ECO:0000313" key="7">
    <source>
        <dbReference type="EMBL" id="SDC06600.1"/>
    </source>
</evidence>
<evidence type="ECO:0000259" key="5">
    <source>
        <dbReference type="PROSITE" id="PS51898"/>
    </source>
</evidence>
<dbReference type="InterPro" id="IPR044068">
    <property type="entry name" value="CB"/>
</dbReference>
<accession>A0A1G6IJL5</accession>
<gene>
    <name evidence="7" type="ORF">SAMN05192552_1001282</name>
</gene>
<feature type="domain" description="Core-binding (CB)" evidence="6">
    <location>
        <begin position="13"/>
        <end position="97"/>
    </location>
</feature>
<evidence type="ECO:0000256" key="1">
    <source>
        <dbReference type="ARBA" id="ARBA00022908"/>
    </source>
</evidence>
<dbReference type="GO" id="GO:0003677">
    <property type="term" value="F:DNA binding"/>
    <property type="evidence" value="ECO:0007669"/>
    <property type="project" value="UniProtKB-UniRule"/>
</dbReference>
<keyword evidence="1" id="KW-0229">DNA integration</keyword>
<protein>
    <submittedName>
        <fullName evidence="7">Phage integrase family protein</fullName>
    </submittedName>
</protein>
<sequence>MTVVVMNDGLEPIAPREAVDMWINRLQSTRADETLQSYHYRLKPFLEWCDEEGIDNLNDLTSRDVFRFDSARRADGLKVSTLNNQIGTLKQFIQFCERIDAVKQGLPAKVEVPSVTLADRVNDELLSAERAETIRENLHRYERASRRQAMFELLWHTGCRLGGLRALDLGDCFFEESDLERLRHQDDIDSEALDAVDLPFVYFRHRETTPLKNKREGERPVAIDREVADRVQEYIDVNRVERVEPNDRRPLLTTEKGDRPRVSKSSIRREIYIMTQPCRWAGCPHDRDMMNCEALEHGLEARCPSSRSPHPIRTGAITHMRDEGWPPEVVAERVNATPEVIREHYDHPDPIRRMQSRREFLTEDSA</sequence>
<dbReference type="GO" id="GO:0006310">
    <property type="term" value="P:DNA recombination"/>
    <property type="evidence" value="ECO:0007669"/>
    <property type="project" value="UniProtKB-KW"/>
</dbReference>
<dbReference type="PANTHER" id="PTHR30349">
    <property type="entry name" value="PHAGE INTEGRASE-RELATED"/>
    <property type="match status" value="1"/>
</dbReference>
<dbReference type="InterPro" id="IPR013762">
    <property type="entry name" value="Integrase-like_cat_sf"/>
</dbReference>
<organism evidence="7 8">
    <name type="scientific">Natrinema hispanicum</name>
    <dbReference type="NCBI Taxonomy" id="392421"/>
    <lineage>
        <taxon>Archaea</taxon>
        <taxon>Methanobacteriati</taxon>
        <taxon>Methanobacteriota</taxon>
        <taxon>Stenosarchaea group</taxon>
        <taxon>Halobacteria</taxon>
        <taxon>Halobacteriales</taxon>
        <taxon>Natrialbaceae</taxon>
        <taxon>Natrinema</taxon>
    </lineage>
</organism>
<keyword evidence="3" id="KW-0233">DNA recombination</keyword>
<evidence type="ECO:0000256" key="4">
    <source>
        <dbReference type="PROSITE-ProRule" id="PRU01248"/>
    </source>
</evidence>
<dbReference type="InterPro" id="IPR010998">
    <property type="entry name" value="Integrase_recombinase_N"/>
</dbReference>
<dbReference type="GO" id="GO:0015074">
    <property type="term" value="P:DNA integration"/>
    <property type="evidence" value="ECO:0007669"/>
    <property type="project" value="UniProtKB-KW"/>
</dbReference>
<dbReference type="AlphaFoldDB" id="A0A1G6IJL5"/>
<reference evidence="7 8" key="1">
    <citation type="submission" date="2016-10" db="EMBL/GenBank/DDBJ databases">
        <authorList>
            <person name="Varghese N."/>
            <person name="Submissions S."/>
        </authorList>
    </citation>
    <scope>NUCLEOTIDE SEQUENCE [LARGE SCALE GENOMIC DNA]</scope>
    <source>
        <strain evidence="7 8">CDM_1</strain>
    </source>
</reference>
<dbReference type="PROSITE" id="PS51898">
    <property type="entry name" value="TYR_RECOMBINASE"/>
    <property type="match status" value="1"/>
</dbReference>
<dbReference type="InterPro" id="IPR011010">
    <property type="entry name" value="DNA_brk_join_enz"/>
</dbReference>
<proteinExistence type="predicted"/>
<evidence type="ECO:0000313" key="8">
    <source>
        <dbReference type="Proteomes" id="UP000324021"/>
    </source>
</evidence>
<dbReference type="InterPro" id="IPR050090">
    <property type="entry name" value="Tyrosine_recombinase_XerCD"/>
</dbReference>
<feature type="domain" description="Tyr recombinase" evidence="5">
    <location>
        <begin position="121"/>
        <end position="358"/>
    </location>
</feature>
<name>A0A1G6IJL5_9EURY</name>
<dbReference type="InterPro" id="IPR002104">
    <property type="entry name" value="Integrase_catalytic"/>
</dbReference>
<dbReference type="EMBL" id="FMZP01000001">
    <property type="protein sequence ID" value="SDC06600.1"/>
    <property type="molecule type" value="Genomic_DNA"/>
</dbReference>
<dbReference type="Pfam" id="PF02899">
    <property type="entry name" value="Phage_int_SAM_1"/>
    <property type="match status" value="1"/>
</dbReference>
<keyword evidence="2 4" id="KW-0238">DNA-binding</keyword>
<evidence type="ECO:0000256" key="2">
    <source>
        <dbReference type="ARBA" id="ARBA00023125"/>
    </source>
</evidence>
<dbReference type="Proteomes" id="UP000324021">
    <property type="component" value="Unassembled WGS sequence"/>
</dbReference>
<dbReference type="PROSITE" id="PS51900">
    <property type="entry name" value="CB"/>
    <property type="match status" value="1"/>
</dbReference>
<dbReference type="SUPFAM" id="SSF56349">
    <property type="entry name" value="DNA breaking-rejoining enzymes"/>
    <property type="match status" value="1"/>
</dbReference>
<evidence type="ECO:0000259" key="6">
    <source>
        <dbReference type="PROSITE" id="PS51900"/>
    </source>
</evidence>
<dbReference type="Gene3D" id="1.10.150.130">
    <property type="match status" value="1"/>
</dbReference>
<evidence type="ECO:0000256" key="3">
    <source>
        <dbReference type="ARBA" id="ARBA00023172"/>
    </source>
</evidence>
<dbReference type="Gene3D" id="1.10.443.10">
    <property type="entry name" value="Intergrase catalytic core"/>
    <property type="match status" value="1"/>
</dbReference>
<dbReference type="PANTHER" id="PTHR30349:SF41">
    <property type="entry name" value="INTEGRASE_RECOMBINASE PROTEIN MJ0367-RELATED"/>
    <property type="match status" value="1"/>
</dbReference>
<dbReference type="CDD" id="cd00397">
    <property type="entry name" value="DNA_BRE_C"/>
    <property type="match status" value="1"/>
</dbReference>
<dbReference type="InterPro" id="IPR004107">
    <property type="entry name" value="Integrase_SAM-like_N"/>
</dbReference>